<dbReference type="UniPathway" id="UPA00244">
    <property type="reaction ID" value="UER00312"/>
</dbReference>
<dbReference type="GO" id="GO:0050570">
    <property type="term" value="F:4-hydroxythreonine-4-phosphate dehydrogenase activity"/>
    <property type="evidence" value="ECO:0007669"/>
    <property type="project" value="UniProtKB-UniRule"/>
</dbReference>
<keyword evidence="9" id="KW-1185">Reference proteome</keyword>
<dbReference type="RefSeq" id="WP_228856500.1">
    <property type="nucleotide sequence ID" value="NZ_AP024086.1"/>
</dbReference>
<evidence type="ECO:0000313" key="8">
    <source>
        <dbReference type="EMBL" id="BCL60363.1"/>
    </source>
</evidence>
<dbReference type="NCBIfam" id="TIGR00557">
    <property type="entry name" value="pdxA"/>
    <property type="match status" value="1"/>
</dbReference>
<sequence>MNIIGITMGCPAGIGPEIIVRYFKQRTPDSRFTPIVLGDPGILQRCCNELECSLLPSLWQPGLDIPERAIPVLSLSQLPSDTLEWGKPTLNTAKAMVSYIEKGVELVQNSQLDAICTCPISKDALQNAGYTYPGHTEMLADLTRSPRYAMMMAGKRLKVTLVTIHCALKEVTALLSIHAVLKLIRITNLSLKNDFGIASPRIAVAGVNPHAGENRLFGDEEDLLIHPAILQAREEGIDVSGPFPPDTIFFTAAEYGTYDTIICMYHDQGLIPFKLLHFHDGVNVTLGLSIVRTSVDHGTAYDIAGKGIARCDSLTEAVQLASEISSNRKKRLCNNIYET</sequence>
<keyword evidence="6 7" id="KW-0664">Pyridoxine biosynthesis</keyword>
<comment type="function">
    <text evidence="7">Catalyzes the NAD(P)-dependent oxidation of 4-(phosphooxy)-L-threonine (HTP) into 2-amino-3-oxo-4-(phosphooxy)butyric acid which spontaneously decarboxylates to form 3-amino-2-oxopropyl phosphate (AHAP).</text>
</comment>
<keyword evidence="3 7" id="KW-0521">NADP</keyword>
<evidence type="ECO:0000256" key="3">
    <source>
        <dbReference type="ARBA" id="ARBA00022857"/>
    </source>
</evidence>
<dbReference type="Proteomes" id="UP000826725">
    <property type="component" value="Chromosome"/>
</dbReference>
<keyword evidence="5 7" id="KW-0520">NAD</keyword>
<comment type="subcellular location">
    <subcellularLocation>
        <location evidence="7">Cytoplasm</location>
    </subcellularLocation>
</comment>
<dbReference type="PANTHER" id="PTHR30004">
    <property type="entry name" value="4-HYDROXYTHREONINE-4-PHOSPHATE DEHYDROGENASE"/>
    <property type="match status" value="1"/>
</dbReference>
<keyword evidence="4 7" id="KW-0560">Oxidoreductase</keyword>
<organism evidence="8 9">
    <name type="scientific">Desulfomarina profundi</name>
    <dbReference type="NCBI Taxonomy" id="2772557"/>
    <lineage>
        <taxon>Bacteria</taxon>
        <taxon>Pseudomonadati</taxon>
        <taxon>Thermodesulfobacteriota</taxon>
        <taxon>Desulfobulbia</taxon>
        <taxon>Desulfobulbales</taxon>
        <taxon>Desulfobulbaceae</taxon>
        <taxon>Desulfomarina</taxon>
    </lineage>
</organism>
<comment type="catalytic activity">
    <reaction evidence="7">
        <text>4-(phosphooxy)-L-threonine + NAD(+) = 3-amino-2-oxopropyl phosphate + CO2 + NADH</text>
        <dbReference type="Rhea" id="RHEA:32275"/>
        <dbReference type="ChEBI" id="CHEBI:16526"/>
        <dbReference type="ChEBI" id="CHEBI:57279"/>
        <dbReference type="ChEBI" id="CHEBI:57540"/>
        <dbReference type="ChEBI" id="CHEBI:57945"/>
        <dbReference type="ChEBI" id="CHEBI:58452"/>
        <dbReference type="EC" id="1.1.1.262"/>
    </reaction>
</comment>
<evidence type="ECO:0000256" key="2">
    <source>
        <dbReference type="ARBA" id="ARBA00022723"/>
    </source>
</evidence>
<dbReference type="InterPro" id="IPR005255">
    <property type="entry name" value="PdxA_fam"/>
</dbReference>
<gene>
    <name evidence="7 8" type="primary">pdxA</name>
    <name evidence="8" type="ORF">DGMP_10560</name>
</gene>
<dbReference type="KEGG" id="dbk:DGMP_10560"/>
<dbReference type="GO" id="GO:0046872">
    <property type="term" value="F:metal ion binding"/>
    <property type="evidence" value="ECO:0007669"/>
    <property type="project" value="UniProtKB-UniRule"/>
</dbReference>
<comment type="miscellaneous">
    <text evidence="7">The active site is located at the dimer interface.</text>
</comment>
<dbReference type="Pfam" id="PF04166">
    <property type="entry name" value="PdxA"/>
    <property type="match status" value="1"/>
</dbReference>
<proteinExistence type="inferred from homology"/>
<evidence type="ECO:0000256" key="6">
    <source>
        <dbReference type="ARBA" id="ARBA00023096"/>
    </source>
</evidence>
<accession>A0A8D5JD06</accession>
<feature type="binding site" evidence="7">
    <location>
        <position position="292"/>
    </location>
    <ligand>
        <name>substrate</name>
    </ligand>
</feature>
<dbReference type="EC" id="1.1.1.262" evidence="7"/>
<evidence type="ECO:0000313" key="9">
    <source>
        <dbReference type="Proteomes" id="UP000826725"/>
    </source>
</evidence>
<feature type="binding site" evidence="7">
    <location>
        <position position="135"/>
    </location>
    <ligand>
        <name>substrate</name>
    </ligand>
</feature>
<comment type="similarity">
    <text evidence="7">Belongs to the PdxA family.</text>
</comment>
<evidence type="ECO:0000256" key="4">
    <source>
        <dbReference type="ARBA" id="ARBA00023002"/>
    </source>
</evidence>
<feature type="binding site" evidence="7">
    <location>
        <position position="283"/>
    </location>
    <ligand>
        <name>substrate</name>
    </ligand>
</feature>
<comment type="subunit">
    <text evidence="7">Homodimer.</text>
</comment>
<feature type="binding site" evidence="7">
    <location>
        <position position="274"/>
    </location>
    <ligand>
        <name>substrate</name>
    </ligand>
</feature>
<dbReference type="GO" id="GO:0005737">
    <property type="term" value="C:cytoplasm"/>
    <property type="evidence" value="ECO:0007669"/>
    <property type="project" value="UniProtKB-SubCell"/>
</dbReference>
<evidence type="ECO:0000256" key="5">
    <source>
        <dbReference type="ARBA" id="ARBA00023027"/>
    </source>
</evidence>
<keyword evidence="1 7" id="KW-0963">Cytoplasm</keyword>
<comment type="pathway">
    <text evidence="7">Cofactor biosynthesis; pyridoxine 5'-phosphate biosynthesis; pyridoxine 5'-phosphate from D-erythrose 4-phosphate: step 4/5.</text>
</comment>
<dbReference type="GO" id="GO:0008615">
    <property type="term" value="P:pyridoxine biosynthetic process"/>
    <property type="evidence" value="ECO:0007669"/>
    <property type="project" value="UniProtKB-UniRule"/>
</dbReference>
<dbReference type="EMBL" id="AP024086">
    <property type="protein sequence ID" value="BCL60363.1"/>
    <property type="molecule type" value="Genomic_DNA"/>
</dbReference>
<feature type="binding site" evidence="7">
    <location>
        <position position="165"/>
    </location>
    <ligand>
        <name>a divalent metal cation</name>
        <dbReference type="ChEBI" id="CHEBI:60240"/>
        <note>ligand shared between dimeric partners</note>
    </ligand>
</feature>
<reference evidence="8" key="1">
    <citation type="submission" date="2020-09" db="EMBL/GenBank/DDBJ databases">
        <title>Desulfogranum mesoprofundum gen. nov., sp. nov., a novel mesophilic, sulfate-reducing chemolithoautotroph isolated from a deep-sea hydrothermal vent chimney in the Suiyo Seamount.</title>
        <authorList>
            <person name="Hashimoto Y."/>
            <person name="Nakagawa S."/>
        </authorList>
    </citation>
    <scope>NUCLEOTIDE SEQUENCE</scope>
    <source>
        <strain evidence="8">KT2</strain>
    </source>
</reference>
<evidence type="ECO:0000256" key="7">
    <source>
        <dbReference type="HAMAP-Rule" id="MF_00536"/>
    </source>
</evidence>
<feature type="binding site" evidence="7">
    <location>
        <position position="266"/>
    </location>
    <ligand>
        <name>a divalent metal cation</name>
        <dbReference type="ChEBI" id="CHEBI:60240"/>
        <note>ligand shared between dimeric partners</note>
    </ligand>
</feature>
<dbReference type="GO" id="GO:0051287">
    <property type="term" value="F:NAD binding"/>
    <property type="evidence" value="ECO:0007669"/>
    <property type="project" value="InterPro"/>
</dbReference>
<dbReference type="HAMAP" id="MF_00536">
    <property type="entry name" value="PdxA"/>
    <property type="match status" value="1"/>
</dbReference>
<feature type="binding site" evidence="7">
    <location>
        <position position="136"/>
    </location>
    <ligand>
        <name>substrate</name>
    </ligand>
</feature>
<name>A0A8D5JD06_9BACT</name>
<feature type="binding site" evidence="7">
    <location>
        <position position="210"/>
    </location>
    <ligand>
        <name>a divalent metal cation</name>
        <dbReference type="ChEBI" id="CHEBI:60240"/>
        <note>ligand shared between dimeric partners</note>
    </ligand>
</feature>
<evidence type="ECO:0000256" key="1">
    <source>
        <dbReference type="ARBA" id="ARBA00022490"/>
    </source>
</evidence>
<dbReference type="GO" id="GO:0042823">
    <property type="term" value="P:pyridoxal phosphate biosynthetic process"/>
    <property type="evidence" value="ECO:0007669"/>
    <property type="project" value="UniProtKB-UniRule"/>
</dbReference>
<protein>
    <recommendedName>
        <fullName evidence="7">4-hydroxythreonine-4-phosphate dehydrogenase</fullName>
        <ecNumber evidence="7">1.1.1.262</ecNumber>
    </recommendedName>
    <alternativeName>
        <fullName evidence="7">4-(phosphohydroxy)-L-threonine dehydrogenase</fullName>
    </alternativeName>
</protein>
<dbReference type="AlphaFoldDB" id="A0A8D5JD06"/>
<dbReference type="PANTHER" id="PTHR30004:SF6">
    <property type="entry name" value="D-THREONATE 4-PHOSPHATE DEHYDROGENASE"/>
    <property type="match status" value="1"/>
</dbReference>
<comment type="cofactor">
    <cofactor evidence="7">
        <name>a divalent metal cation</name>
        <dbReference type="ChEBI" id="CHEBI:60240"/>
    </cofactor>
    <text evidence="7">Binds 1 divalent metal cation per subunit.</text>
</comment>
<keyword evidence="2 7" id="KW-0479">Metal-binding</keyword>
<dbReference type="InterPro" id="IPR037510">
    <property type="entry name" value="PdxA"/>
</dbReference>